<protein>
    <submittedName>
        <fullName evidence="7">Carbohydrate kinase</fullName>
    </submittedName>
</protein>
<dbReference type="PROSITE" id="PS00584">
    <property type="entry name" value="PFKB_KINASES_2"/>
    <property type="match status" value="1"/>
</dbReference>
<sequence>MRKVIGIGETILDIIFRDNRPTAAVPGGSVFNGIVSLSRTGVPVCFISETGNDRVGDIILRFMRDNHIPTDHVNVFPDGKSPVSLAFLDEHSDAEYLFYKNYPAQRLDVSFPQLEEDDLVIIGSYYALNPVLRDKVVELLEQARQQKAIVYYDPNFRSAHKEEAIRLAPTIIENLEYADIVRGSQDDFFYMYDLRDADRIYKEKIKFYCPNFLCTHGNGQVALRTASQAKDYPTRPLEAVSTIGAGDNFNAGIIFGLLTQGVRHDDLDTTDEATWDTVVQCGMDFAADVCRSFNNSVSPEFAAAHRYDARD</sequence>
<evidence type="ECO:0000256" key="1">
    <source>
        <dbReference type="ARBA" id="ARBA00010688"/>
    </source>
</evidence>
<evidence type="ECO:0000256" key="5">
    <source>
        <dbReference type="ARBA" id="ARBA00022840"/>
    </source>
</evidence>
<evidence type="ECO:0000313" key="7">
    <source>
        <dbReference type="EMBL" id="HJA82618.1"/>
    </source>
</evidence>
<evidence type="ECO:0000256" key="4">
    <source>
        <dbReference type="ARBA" id="ARBA00022777"/>
    </source>
</evidence>
<dbReference type="InterPro" id="IPR029056">
    <property type="entry name" value="Ribokinase-like"/>
</dbReference>
<dbReference type="GO" id="GO:0005524">
    <property type="term" value="F:ATP binding"/>
    <property type="evidence" value="ECO:0007669"/>
    <property type="project" value="UniProtKB-KW"/>
</dbReference>
<dbReference type="CDD" id="cd01167">
    <property type="entry name" value="bac_FRK"/>
    <property type="match status" value="1"/>
</dbReference>
<dbReference type="Gene3D" id="3.40.1190.20">
    <property type="match status" value="1"/>
</dbReference>
<name>A0A9D2HR71_9BACE</name>
<comment type="caution">
    <text evidence="7">The sequence shown here is derived from an EMBL/GenBank/DDBJ whole genome shotgun (WGS) entry which is preliminary data.</text>
</comment>
<comment type="similarity">
    <text evidence="1">Belongs to the carbohydrate kinase PfkB family.</text>
</comment>
<evidence type="ECO:0000256" key="3">
    <source>
        <dbReference type="ARBA" id="ARBA00022741"/>
    </source>
</evidence>
<keyword evidence="2" id="KW-0808">Transferase</keyword>
<dbReference type="AlphaFoldDB" id="A0A9D2HR71"/>
<dbReference type="GO" id="GO:0016301">
    <property type="term" value="F:kinase activity"/>
    <property type="evidence" value="ECO:0007669"/>
    <property type="project" value="UniProtKB-KW"/>
</dbReference>
<dbReference type="InterPro" id="IPR011611">
    <property type="entry name" value="PfkB_dom"/>
</dbReference>
<evidence type="ECO:0000259" key="6">
    <source>
        <dbReference type="Pfam" id="PF00294"/>
    </source>
</evidence>
<dbReference type="PANTHER" id="PTHR43085">
    <property type="entry name" value="HEXOKINASE FAMILY MEMBER"/>
    <property type="match status" value="1"/>
</dbReference>
<evidence type="ECO:0000256" key="2">
    <source>
        <dbReference type="ARBA" id="ARBA00022679"/>
    </source>
</evidence>
<dbReference type="EMBL" id="DWZE01000016">
    <property type="protein sequence ID" value="HJA82618.1"/>
    <property type="molecule type" value="Genomic_DNA"/>
</dbReference>
<reference evidence="7" key="1">
    <citation type="journal article" date="2021" name="PeerJ">
        <title>Extensive microbial diversity within the chicken gut microbiome revealed by metagenomics and culture.</title>
        <authorList>
            <person name="Gilroy R."/>
            <person name="Ravi A."/>
            <person name="Getino M."/>
            <person name="Pursley I."/>
            <person name="Horton D.L."/>
            <person name="Alikhan N.F."/>
            <person name="Baker D."/>
            <person name="Gharbi K."/>
            <person name="Hall N."/>
            <person name="Watson M."/>
            <person name="Adriaenssens E.M."/>
            <person name="Foster-Nyarko E."/>
            <person name="Jarju S."/>
            <person name="Secka A."/>
            <person name="Antonio M."/>
            <person name="Oren A."/>
            <person name="Chaudhuri R.R."/>
            <person name="La Ragione R."/>
            <person name="Hildebrand F."/>
            <person name="Pallen M.J."/>
        </authorList>
    </citation>
    <scope>NUCLEOTIDE SEQUENCE</scope>
    <source>
        <strain evidence="7">ChiHecec1B25-7008</strain>
    </source>
</reference>
<gene>
    <name evidence="7" type="ORF">H9785_01385</name>
</gene>
<keyword evidence="5" id="KW-0067">ATP-binding</keyword>
<dbReference type="PANTHER" id="PTHR43085:SF1">
    <property type="entry name" value="PSEUDOURIDINE KINASE-RELATED"/>
    <property type="match status" value="1"/>
</dbReference>
<dbReference type="InterPro" id="IPR002173">
    <property type="entry name" value="Carboh/pur_kinase_PfkB_CS"/>
</dbReference>
<feature type="domain" description="Carbohydrate kinase PfkB" evidence="6">
    <location>
        <begin position="3"/>
        <end position="292"/>
    </location>
</feature>
<dbReference type="SUPFAM" id="SSF53613">
    <property type="entry name" value="Ribokinase-like"/>
    <property type="match status" value="1"/>
</dbReference>
<dbReference type="InterPro" id="IPR050306">
    <property type="entry name" value="PfkB_Carbo_kinase"/>
</dbReference>
<accession>A0A9D2HR71</accession>
<keyword evidence="3" id="KW-0547">Nucleotide-binding</keyword>
<organism evidence="7 8">
    <name type="scientific">Candidatus Bacteroides intestinavium</name>
    <dbReference type="NCBI Taxonomy" id="2838469"/>
    <lineage>
        <taxon>Bacteria</taxon>
        <taxon>Pseudomonadati</taxon>
        <taxon>Bacteroidota</taxon>
        <taxon>Bacteroidia</taxon>
        <taxon>Bacteroidales</taxon>
        <taxon>Bacteroidaceae</taxon>
        <taxon>Bacteroides</taxon>
    </lineage>
</organism>
<reference evidence="7" key="2">
    <citation type="submission" date="2021-04" db="EMBL/GenBank/DDBJ databases">
        <authorList>
            <person name="Gilroy R."/>
        </authorList>
    </citation>
    <scope>NUCLEOTIDE SEQUENCE</scope>
    <source>
        <strain evidence="7">ChiHecec1B25-7008</strain>
    </source>
</reference>
<keyword evidence="4 7" id="KW-0418">Kinase</keyword>
<dbReference type="Proteomes" id="UP000823860">
    <property type="component" value="Unassembled WGS sequence"/>
</dbReference>
<evidence type="ECO:0000313" key="8">
    <source>
        <dbReference type="Proteomes" id="UP000823860"/>
    </source>
</evidence>
<dbReference type="Pfam" id="PF00294">
    <property type="entry name" value="PfkB"/>
    <property type="match status" value="1"/>
</dbReference>
<proteinExistence type="inferred from homology"/>